<evidence type="ECO:0000256" key="1">
    <source>
        <dbReference type="SAM" id="MobiDB-lite"/>
    </source>
</evidence>
<evidence type="ECO:0008006" key="4">
    <source>
        <dbReference type="Google" id="ProtNLM"/>
    </source>
</evidence>
<dbReference type="EMBL" id="JAMPLM010000002">
    <property type="protein sequence ID" value="MEP1057805.1"/>
    <property type="molecule type" value="Genomic_DNA"/>
</dbReference>
<gene>
    <name evidence="2" type="ORF">NDI38_05095</name>
</gene>
<comment type="caution">
    <text evidence="2">The sequence shown here is derived from an EMBL/GenBank/DDBJ whole genome shotgun (WGS) entry which is preliminary data.</text>
</comment>
<sequence length="109" mass="12534">MNWQTPIPSTAAYRRAGGRRKINAERQADRYSRQHQMLTLLKSYFELGGKMSDRGLKAQLAEKMSLARSTISKYWKSLKRTIDWLEASISKNWASLRFSGDGSFECRVG</sequence>
<accession>A0ABV0KF27</accession>
<evidence type="ECO:0000313" key="3">
    <source>
        <dbReference type="Proteomes" id="UP001476950"/>
    </source>
</evidence>
<proteinExistence type="predicted"/>
<organism evidence="2 3">
    <name type="scientific">Stenomitos frigidus AS-A4</name>
    <dbReference type="NCBI Taxonomy" id="2933935"/>
    <lineage>
        <taxon>Bacteria</taxon>
        <taxon>Bacillati</taxon>
        <taxon>Cyanobacteriota</taxon>
        <taxon>Cyanophyceae</taxon>
        <taxon>Leptolyngbyales</taxon>
        <taxon>Leptolyngbyaceae</taxon>
        <taxon>Stenomitos</taxon>
    </lineage>
</organism>
<name>A0ABV0KF27_9CYAN</name>
<dbReference type="Proteomes" id="UP001476950">
    <property type="component" value="Unassembled WGS sequence"/>
</dbReference>
<dbReference type="RefSeq" id="WP_190451002.1">
    <property type="nucleotide sequence ID" value="NZ_JAMPLM010000002.1"/>
</dbReference>
<evidence type="ECO:0000313" key="2">
    <source>
        <dbReference type="EMBL" id="MEP1057805.1"/>
    </source>
</evidence>
<reference evidence="2 3" key="1">
    <citation type="submission" date="2022-04" db="EMBL/GenBank/DDBJ databases">
        <title>Positive selection, recombination, and allopatry shape intraspecific diversity of widespread and dominant cyanobacteria.</title>
        <authorList>
            <person name="Wei J."/>
            <person name="Shu W."/>
            <person name="Hu C."/>
        </authorList>
    </citation>
    <scope>NUCLEOTIDE SEQUENCE [LARGE SCALE GENOMIC DNA]</scope>
    <source>
        <strain evidence="2 3">AS-A4</strain>
    </source>
</reference>
<protein>
    <recommendedName>
        <fullName evidence="4">Helix-turn-helix type 11 domain-containing protein</fullName>
    </recommendedName>
</protein>
<keyword evidence="3" id="KW-1185">Reference proteome</keyword>
<feature type="region of interest" description="Disordered" evidence="1">
    <location>
        <begin position="1"/>
        <end position="30"/>
    </location>
</feature>